<feature type="compositionally biased region" description="Basic and acidic residues" evidence="1">
    <location>
        <begin position="174"/>
        <end position="184"/>
    </location>
</feature>
<dbReference type="VEuPathDB" id="FungiDB:A1Q1_01756"/>
<dbReference type="EMBL" id="ALBS01000178">
    <property type="protein sequence ID" value="EJT49107.1"/>
    <property type="molecule type" value="Genomic_DNA"/>
</dbReference>
<dbReference type="Proteomes" id="UP000002748">
    <property type="component" value="Unassembled WGS sequence"/>
</dbReference>
<dbReference type="KEGG" id="tasa:A1Q1_01756"/>
<evidence type="ECO:0000313" key="3">
    <source>
        <dbReference type="Proteomes" id="UP000002748"/>
    </source>
</evidence>
<reference evidence="2 3" key="1">
    <citation type="journal article" date="2012" name="Eukaryot. Cell">
        <title>Draft genome sequence of CBS 2479, the standard type strain of Trichosporon asahii.</title>
        <authorList>
            <person name="Yang R.Y."/>
            <person name="Li H.T."/>
            <person name="Zhu H."/>
            <person name="Zhou G.P."/>
            <person name="Wang M."/>
            <person name="Wang L."/>
        </authorList>
    </citation>
    <scope>NUCLEOTIDE SEQUENCE [LARGE SCALE GENOMIC DNA]</scope>
    <source>
        <strain evidence="3">ATCC 90039 / CBS 2479 / JCM 2466 / KCTC 7840 / NCYC 2677 / UAMH 7654</strain>
    </source>
</reference>
<feature type="region of interest" description="Disordered" evidence="1">
    <location>
        <begin position="154"/>
        <end position="186"/>
    </location>
</feature>
<feature type="compositionally biased region" description="Low complexity" evidence="1">
    <location>
        <begin position="490"/>
        <end position="499"/>
    </location>
</feature>
<dbReference type="OrthoDB" id="2017782at2759"/>
<dbReference type="HOGENOM" id="CLU_011151_1_0_1"/>
<organism evidence="2 3">
    <name type="scientific">Trichosporon asahii var. asahii (strain ATCC 90039 / CBS 2479 / JCM 2466 / KCTC 7840 / NBRC 103889/ NCYC 2677 / UAMH 7654)</name>
    <name type="common">Yeast</name>
    <dbReference type="NCBI Taxonomy" id="1186058"/>
    <lineage>
        <taxon>Eukaryota</taxon>
        <taxon>Fungi</taxon>
        <taxon>Dikarya</taxon>
        <taxon>Basidiomycota</taxon>
        <taxon>Agaricomycotina</taxon>
        <taxon>Tremellomycetes</taxon>
        <taxon>Trichosporonales</taxon>
        <taxon>Trichosporonaceae</taxon>
        <taxon>Trichosporon</taxon>
    </lineage>
</organism>
<accession>J6F1R9</accession>
<feature type="compositionally biased region" description="Pro residues" evidence="1">
    <location>
        <begin position="362"/>
        <end position="374"/>
    </location>
</feature>
<feature type="region of interest" description="Disordered" evidence="1">
    <location>
        <begin position="484"/>
        <end position="519"/>
    </location>
</feature>
<dbReference type="RefSeq" id="XP_014180270.1">
    <property type="nucleotide sequence ID" value="XM_014324795.1"/>
</dbReference>
<feature type="region of interest" description="Disordered" evidence="1">
    <location>
        <begin position="353"/>
        <end position="396"/>
    </location>
</feature>
<evidence type="ECO:0000256" key="1">
    <source>
        <dbReference type="SAM" id="MobiDB-lite"/>
    </source>
</evidence>
<protein>
    <recommendedName>
        <fullName evidence="4">F-box domain-containing protein</fullName>
    </recommendedName>
</protein>
<evidence type="ECO:0000313" key="2">
    <source>
        <dbReference type="EMBL" id="EJT49107.1"/>
    </source>
</evidence>
<gene>
    <name evidence="2" type="ORF">A1Q1_01756</name>
</gene>
<comment type="caution">
    <text evidence="2">The sequence shown here is derived from an EMBL/GenBank/DDBJ whole genome shotgun (WGS) entry which is preliminary data.</text>
</comment>
<dbReference type="GeneID" id="25985270"/>
<proteinExistence type="predicted"/>
<feature type="compositionally biased region" description="Low complexity" evidence="1">
    <location>
        <begin position="375"/>
        <end position="386"/>
    </location>
</feature>
<dbReference type="AlphaFoldDB" id="J6F1R9"/>
<evidence type="ECO:0008006" key="4">
    <source>
        <dbReference type="Google" id="ProtNLM"/>
    </source>
</evidence>
<sequence length="668" mass="72267">MLGELPSEVLAAIATHLIMDTGGPPVDLICTCRGACLALSPSTNEGLYAGVFRQLYDTGAVERRLYALETALPEVSGKGKAKAGTVPPKQVSAVPSIASLQVALEEPRAPFMSAASSAAMTRDNSRGLGASAKMLTAELRNRFLAFRKLREGRIDEQAMSPRPQAEDCSPARSEGSHEDSHGEGRTTATTALQATPADTTDGKNLAHLVPPLSSQGADIPALIARYHASKLAILDAYPPQTPTDALVMWCAWLLDEYMTNTTPAAMRQLRPYVFAAQEYDMFFAPWNLRRLPLPANRGSIPAIPGPFTVNQNPEDHAVTVSYYGSELSLRPPMLAHAAMLRFFTNQDCGFEPGTSPTASPTFPQPHTIPTPPSTAPSSVSMSSKSSAELRTLPTPVLESSAHDADFDRLLRCTDGRASEGRRLKDWHGQFAGAWEGTFTFLDFDAFRDMLLHGHSRAIYDGAYGEQAQVWKLRETLVRPILATRAPSPVPGASTAAAAAAGGGGGTDTPSEDRFDGFPLHGPMTNAGFPDLRPFLSDPLSRRAPGQSPEDAMIDDAVARQLSALHGYEAVEACDVASALEHDDPEALLLLTGVGHSAWGRFYISGYIRQWDGLAYLVKEYSPYQRGKWVYRGYVLGGDTMVGRWRDTFTAEEYVGYEGTFVLKRRSEG</sequence>
<name>J6F1R9_TRIAS</name>